<dbReference type="RefSeq" id="WP_073606417.1">
    <property type="nucleotide sequence ID" value="NZ_MRCG01000001.1"/>
</dbReference>
<protein>
    <recommendedName>
        <fullName evidence="1">DUF7734 domain-containing protein</fullName>
    </recommendedName>
</protein>
<organism evidence="2 3">
    <name type="scientific">Phormidium tenue NIES-30</name>
    <dbReference type="NCBI Taxonomy" id="549789"/>
    <lineage>
        <taxon>Bacteria</taxon>
        <taxon>Bacillati</taxon>
        <taxon>Cyanobacteriota</taxon>
        <taxon>Cyanophyceae</taxon>
        <taxon>Oscillatoriophycideae</taxon>
        <taxon>Oscillatoriales</taxon>
        <taxon>Oscillatoriaceae</taxon>
        <taxon>Phormidium</taxon>
    </lineage>
</organism>
<dbReference type="InterPro" id="IPR056636">
    <property type="entry name" value="DUF7734"/>
</dbReference>
<keyword evidence="3" id="KW-1185">Reference proteome</keyword>
<evidence type="ECO:0000313" key="2">
    <source>
        <dbReference type="EMBL" id="OKH50602.1"/>
    </source>
</evidence>
<gene>
    <name evidence="2" type="ORF">NIES30_00395</name>
</gene>
<dbReference type="PANTHER" id="PTHR36729">
    <property type="entry name" value="EXPRESSED PROTEIN"/>
    <property type="match status" value="1"/>
</dbReference>
<dbReference type="STRING" id="549789.NIES30_00395"/>
<comment type="caution">
    <text evidence="2">The sequence shown here is derived from an EMBL/GenBank/DDBJ whole genome shotgun (WGS) entry which is preliminary data.</text>
</comment>
<feature type="domain" description="DUF7734" evidence="1">
    <location>
        <begin position="6"/>
        <end position="91"/>
    </location>
</feature>
<sequence>MTPGFRLEQYTLRIPQVVLLVQAISDGEVDEVLIFRGFSSSLMHPTAADPEVPVLPGTADIKAIDIMAGPYNPAAPQYLHRGLSWTDMLPLLESAGV</sequence>
<accession>A0A1U7JA65</accession>
<evidence type="ECO:0000259" key="1">
    <source>
        <dbReference type="Pfam" id="PF24869"/>
    </source>
</evidence>
<evidence type="ECO:0000313" key="3">
    <source>
        <dbReference type="Proteomes" id="UP000185557"/>
    </source>
</evidence>
<proteinExistence type="predicted"/>
<dbReference type="PANTHER" id="PTHR36729:SF2">
    <property type="entry name" value="EXPRESSED PROTEIN"/>
    <property type="match status" value="1"/>
</dbReference>
<dbReference type="OrthoDB" id="463229at2"/>
<dbReference type="Pfam" id="PF24869">
    <property type="entry name" value="DUF7734"/>
    <property type="match status" value="1"/>
</dbReference>
<name>A0A1U7JA65_9CYAN</name>
<dbReference type="AlphaFoldDB" id="A0A1U7JA65"/>
<reference evidence="2 3" key="1">
    <citation type="submission" date="2016-11" db="EMBL/GenBank/DDBJ databases">
        <title>Draft Genome Sequences of Nine Cyanobacterial Strains from Diverse Habitats.</title>
        <authorList>
            <person name="Zhu T."/>
            <person name="Hou S."/>
            <person name="Lu X."/>
            <person name="Hess W.R."/>
        </authorList>
    </citation>
    <scope>NUCLEOTIDE SEQUENCE [LARGE SCALE GENOMIC DNA]</scope>
    <source>
        <strain evidence="2 3">NIES-30</strain>
    </source>
</reference>
<dbReference type="EMBL" id="MRCG01000001">
    <property type="protein sequence ID" value="OKH50602.1"/>
    <property type="molecule type" value="Genomic_DNA"/>
</dbReference>
<dbReference type="Proteomes" id="UP000185557">
    <property type="component" value="Unassembled WGS sequence"/>
</dbReference>